<dbReference type="AlphaFoldDB" id="A0AAI9G2K8"/>
<reference evidence="1" key="1">
    <citation type="submission" date="2023-08" db="EMBL/GenBank/DDBJ databases">
        <authorList>
            <consortium name="Clinical and Environmental Microbiology Branch: Whole genome sequencing antimicrobial resistance pathogens in the healthcare setting"/>
        </authorList>
    </citation>
    <scope>NUCLEOTIDE SEQUENCE</scope>
    <source>
        <strain evidence="1">2023CJ-00293</strain>
    </source>
</reference>
<evidence type="ECO:0000313" key="1">
    <source>
        <dbReference type="EMBL" id="EKZ1929095.1"/>
    </source>
</evidence>
<dbReference type="RefSeq" id="WP_057503404.1">
    <property type="nucleotide sequence ID" value="NZ_CP028358.1"/>
</dbReference>
<organism evidence="1 2">
    <name type="scientific">Stenotrophomonas maltophilia</name>
    <name type="common">Pseudomonas maltophilia</name>
    <name type="synonym">Xanthomonas maltophilia</name>
    <dbReference type="NCBI Taxonomy" id="40324"/>
    <lineage>
        <taxon>Bacteria</taxon>
        <taxon>Pseudomonadati</taxon>
        <taxon>Pseudomonadota</taxon>
        <taxon>Gammaproteobacteria</taxon>
        <taxon>Lysobacterales</taxon>
        <taxon>Lysobacteraceae</taxon>
        <taxon>Stenotrophomonas</taxon>
        <taxon>Stenotrophomonas maltophilia group</taxon>
    </lineage>
</organism>
<proteinExistence type="predicted"/>
<dbReference type="Pfam" id="PF11985">
    <property type="entry name" value="Phage_Mu_Gp27"/>
    <property type="match status" value="1"/>
</dbReference>
<gene>
    <name evidence="1" type="ORF">REH87_004160</name>
</gene>
<dbReference type="Proteomes" id="UP001225498">
    <property type="component" value="Unassembled WGS sequence"/>
</dbReference>
<comment type="caution">
    <text evidence="1">The sequence shown here is derived from an EMBL/GenBank/DDBJ whole genome shotgun (WGS) entry which is preliminary data.</text>
</comment>
<name>A0AAI9G2K8_STEMA</name>
<dbReference type="InterPro" id="IPR021874">
    <property type="entry name" value="Phage_Mu_Gp27"/>
</dbReference>
<sequence length="107" mass="11760">MATLPPEILAEAHERLRKNGYSQSVELSKWLADLGFSISKTAINDYSQQLRTLDAEGGGVIATMMQRRRQSGALNSSKIGLLVELGQLRVREHQILAELAALERAGD</sequence>
<evidence type="ECO:0000313" key="2">
    <source>
        <dbReference type="Proteomes" id="UP001225498"/>
    </source>
</evidence>
<protein>
    <submittedName>
        <fullName evidence="1">DUF3486 family protein</fullName>
    </submittedName>
</protein>
<dbReference type="EMBL" id="ABLTIR010000173">
    <property type="protein sequence ID" value="EKZ1929095.1"/>
    <property type="molecule type" value="Genomic_DNA"/>
</dbReference>
<accession>A0AAI9G2K8</accession>